<keyword evidence="2" id="KW-0472">Membrane</keyword>
<evidence type="ECO:0000313" key="4">
    <source>
        <dbReference type="Proteomes" id="UP001159428"/>
    </source>
</evidence>
<dbReference type="Proteomes" id="UP001159428">
    <property type="component" value="Unassembled WGS sequence"/>
</dbReference>
<comment type="caution">
    <text evidence="3">The sequence shown here is derived from an EMBL/GenBank/DDBJ whole genome shotgun (WGS) entry which is preliminary data.</text>
</comment>
<organism evidence="3 4">
    <name type="scientific">Pocillopora meandrina</name>
    <dbReference type="NCBI Taxonomy" id="46732"/>
    <lineage>
        <taxon>Eukaryota</taxon>
        <taxon>Metazoa</taxon>
        <taxon>Cnidaria</taxon>
        <taxon>Anthozoa</taxon>
        <taxon>Hexacorallia</taxon>
        <taxon>Scleractinia</taxon>
        <taxon>Astrocoeniina</taxon>
        <taxon>Pocilloporidae</taxon>
        <taxon>Pocillopora</taxon>
    </lineage>
</organism>
<accession>A0AAU9XSV0</accession>
<gene>
    <name evidence="3" type="ORF">PMEA_00029787</name>
</gene>
<proteinExistence type="predicted"/>
<reference evidence="3 4" key="1">
    <citation type="submission" date="2022-05" db="EMBL/GenBank/DDBJ databases">
        <authorList>
            <consortium name="Genoscope - CEA"/>
            <person name="William W."/>
        </authorList>
    </citation>
    <scope>NUCLEOTIDE SEQUENCE [LARGE SCALE GENOMIC DNA]</scope>
</reference>
<dbReference type="EMBL" id="CALNXJ010000062">
    <property type="protein sequence ID" value="CAH3156745.1"/>
    <property type="molecule type" value="Genomic_DNA"/>
</dbReference>
<keyword evidence="2" id="KW-0812">Transmembrane</keyword>
<evidence type="ECO:0000256" key="2">
    <source>
        <dbReference type="SAM" id="Phobius"/>
    </source>
</evidence>
<protein>
    <submittedName>
        <fullName evidence="3">Uncharacterized protein</fullName>
    </submittedName>
</protein>
<keyword evidence="4" id="KW-1185">Reference proteome</keyword>
<feature type="transmembrane region" description="Helical" evidence="2">
    <location>
        <begin position="36"/>
        <end position="60"/>
    </location>
</feature>
<evidence type="ECO:0000256" key="1">
    <source>
        <dbReference type="SAM" id="MobiDB-lite"/>
    </source>
</evidence>
<sequence>MASVACCQYLSILGTLYSFYHQFSTFEDNLLTMKNVLLTTLAVFLITVTLVGQVQCVLRAGRDNIMIPRKGVREELEIMHNQAKPVYARKSGYRRARPLGNENEVRERAGKNQMENSSKSS</sequence>
<feature type="region of interest" description="Disordered" evidence="1">
    <location>
        <begin position="97"/>
        <end position="121"/>
    </location>
</feature>
<keyword evidence="2" id="KW-1133">Transmembrane helix</keyword>
<dbReference type="AlphaFoldDB" id="A0AAU9XSV0"/>
<name>A0AAU9XSV0_9CNID</name>
<evidence type="ECO:0000313" key="3">
    <source>
        <dbReference type="EMBL" id="CAH3156745.1"/>
    </source>
</evidence>